<evidence type="ECO:0000256" key="2">
    <source>
        <dbReference type="ARBA" id="ARBA00022475"/>
    </source>
</evidence>
<dbReference type="EC" id="3.4.23.36" evidence="9"/>
<dbReference type="PRINTS" id="PR00781">
    <property type="entry name" value="LIPOSIGPTASE"/>
</dbReference>
<evidence type="ECO:0000256" key="8">
    <source>
        <dbReference type="ARBA" id="ARBA00023136"/>
    </source>
</evidence>
<evidence type="ECO:0000256" key="10">
    <source>
        <dbReference type="RuleBase" id="RU000594"/>
    </source>
</evidence>
<dbReference type="InterPro" id="IPR001872">
    <property type="entry name" value="Peptidase_A8"/>
</dbReference>
<comment type="catalytic activity">
    <reaction evidence="9 10">
        <text>Release of signal peptides from bacterial membrane prolipoproteins. Hydrolyzes -Xaa-Yaa-Zaa-|-(S,diacylglyceryl)Cys-, in which Xaa is hydrophobic (preferably Leu), and Yaa (Ala or Ser) and Zaa (Gly or Ala) have small, neutral side chains.</text>
        <dbReference type="EC" id="3.4.23.36"/>
    </reaction>
</comment>
<dbReference type="GO" id="GO:0004190">
    <property type="term" value="F:aspartic-type endopeptidase activity"/>
    <property type="evidence" value="ECO:0007669"/>
    <property type="project" value="UniProtKB-UniRule"/>
</dbReference>
<feature type="transmembrane region" description="Helical" evidence="9">
    <location>
        <begin position="90"/>
        <end position="108"/>
    </location>
</feature>
<keyword evidence="2 9" id="KW-1003">Cell membrane</keyword>
<feature type="active site" evidence="9">
    <location>
        <position position="114"/>
    </location>
</feature>
<evidence type="ECO:0000313" key="12">
    <source>
        <dbReference type="EMBL" id="OGI42041.1"/>
    </source>
</evidence>
<evidence type="ECO:0000256" key="9">
    <source>
        <dbReference type="HAMAP-Rule" id="MF_00161"/>
    </source>
</evidence>
<evidence type="ECO:0000256" key="5">
    <source>
        <dbReference type="ARBA" id="ARBA00022750"/>
    </source>
</evidence>
<keyword evidence="8 9" id="KW-0472">Membrane</keyword>
<reference evidence="12 13" key="1">
    <citation type="journal article" date="2016" name="Nat. Commun.">
        <title>Thousands of microbial genomes shed light on interconnected biogeochemical processes in an aquifer system.</title>
        <authorList>
            <person name="Anantharaman K."/>
            <person name="Brown C.T."/>
            <person name="Hug L.A."/>
            <person name="Sharon I."/>
            <person name="Castelle C.J."/>
            <person name="Probst A.J."/>
            <person name="Thomas B.C."/>
            <person name="Singh A."/>
            <person name="Wilkins M.J."/>
            <person name="Karaoz U."/>
            <person name="Brodie E.L."/>
            <person name="Williams K.H."/>
            <person name="Hubbard S.S."/>
            <person name="Banfield J.F."/>
        </authorList>
    </citation>
    <scope>NUCLEOTIDE SEQUENCE [LARGE SCALE GENOMIC DNA]</scope>
</reference>
<keyword evidence="4 9" id="KW-0812">Transmembrane</keyword>
<keyword evidence="7 9" id="KW-1133">Transmembrane helix</keyword>
<dbReference type="Proteomes" id="UP000177925">
    <property type="component" value="Unassembled WGS sequence"/>
</dbReference>
<dbReference type="AlphaFoldDB" id="A0A1F6TA61"/>
<feature type="transmembrane region" description="Helical" evidence="9">
    <location>
        <begin position="61"/>
        <end position="78"/>
    </location>
</feature>
<evidence type="ECO:0000313" key="13">
    <source>
        <dbReference type="Proteomes" id="UP000177925"/>
    </source>
</evidence>
<sequence length="156" mass="17175">MFKYFWIALATIALDQASKFAALHYLAGGPVEVLPVFNLALAYNTGAAFSFLRDAGGWQNLFFAGIATAVSVAIVFMIRRLGAKDTQLAVALWLILGGALGNLFDRLYHGHVVDFIDVYYRAWHWPTFNVADSAIFIGALILILDSVGWGFGKRRS</sequence>
<keyword evidence="5 9" id="KW-0064">Aspartyl protease</keyword>
<dbReference type="HAMAP" id="MF_00161">
    <property type="entry name" value="LspA"/>
    <property type="match status" value="1"/>
</dbReference>
<comment type="caution">
    <text evidence="12">The sequence shown here is derived from an EMBL/GenBank/DDBJ whole genome shotgun (WGS) entry which is preliminary data.</text>
</comment>
<evidence type="ECO:0000256" key="4">
    <source>
        <dbReference type="ARBA" id="ARBA00022692"/>
    </source>
</evidence>
<keyword evidence="3 9" id="KW-0645">Protease</keyword>
<dbReference type="PANTHER" id="PTHR33695:SF1">
    <property type="entry name" value="LIPOPROTEIN SIGNAL PEPTIDASE"/>
    <property type="match status" value="1"/>
</dbReference>
<comment type="pathway">
    <text evidence="9">Protein modification; lipoprotein biosynthesis (signal peptide cleavage).</text>
</comment>
<proteinExistence type="inferred from homology"/>
<keyword evidence="6 9" id="KW-0378">Hydrolase</keyword>
<dbReference type="UniPathway" id="UPA00665"/>
<evidence type="ECO:0000256" key="1">
    <source>
        <dbReference type="ARBA" id="ARBA00006139"/>
    </source>
</evidence>
<dbReference type="EMBL" id="MFSS01000101">
    <property type="protein sequence ID" value="OGI42041.1"/>
    <property type="molecule type" value="Genomic_DNA"/>
</dbReference>
<evidence type="ECO:0000256" key="11">
    <source>
        <dbReference type="RuleBase" id="RU004181"/>
    </source>
</evidence>
<comment type="similarity">
    <text evidence="1 9 11">Belongs to the peptidase A8 family.</text>
</comment>
<protein>
    <recommendedName>
        <fullName evidence="9">Lipoprotein signal peptidase</fullName>
        <ecNumber evidence="9">3.4.23.36</ecNumber>
    </recommendedName>
    <alternativeName>
        <fullName evidence="9">Prolipoprotein signal peptidase</fullName>
    </alternativeName>
    <alternativeName>
        <fullName evidence="9">Signal peptidase II</fullName>
        <shortName evidence="9">SPase II</shortName>
    </alternativeName>
</protein>
<feature type="active site" evidence="9">
    <location>
        <position position="132"/>
    </location>
</feature>
<dbReference type="PANTHER" id="PTHR33695">
    <property type="entry name" value="LIPOPROTEIN SIGNAL PEPTIDASE"/>
    <property type="match status" value="1"/>
</dbReference>
<comment type="function">
    <text evidence="9 10">This protein specifically catalyzes the removal of signal peptides from prolipoproteins.</text>
</comment>
<dbReference type="GO" id="GO:0006508">
    <property type="term" value="P:proteolysis"/>
    <property type="evidence" value="ECO:0007669"/>
    <property type="project" value="UniProtKB-KW"/>
</dbReference>
<dbReference type="Pfam" id="PF01252">
    <property type="entry name" value="Peptidase_A8"/>
    <property type="match status" value="1"/>
</dbReference>
<evidence type="ECO:0000256" key="3">
    <source>
        <dbReference type="ARBA" id="ARBA00022670"/>
    </source>
</evidence>
<gene>
    <name evidence="9" type="primary">lspA</name>
    <name evidence="12" type="ORF">A2150_00025</name>
</gene>
<feature type="transmembrane region" description="Helical" evidence="9">
    <location>
        <begin position="128"/>
        <end position="151"/>
    </location>
</feature>
<comment type="subcellular location">
    <subcellularLocation>
        <location evidence="9">Cell membrane</location>
        <topology evidence="9">Multi-pass membrane protein</topology>
    </subcellularLocation>
</comment>
<comment type="caution">
    <text evidence="9">Lacks conserved residue(s) required for the propagation of feature annotation.</text>
</comment>
<dbReference type="PROSITE" id="PS00855">
    <property type="entry name" value="SPASE_II"/>
    <property type="match status" value="1"/>
</dbReference>
<dbReference type="STRING" id="1817758.A2150_00025"/>
<organism evidence="12 13">
    <name type="scientific">Candidatus Muproteobacteria bacterium RBG_16_64_11</name>
    <dbReference type="NCBI Taxonomy" id="1817758"/>
    <lineage>
        <taxon>Bacteria</taxon>
        <taxon>Pseudomonadati</taxon>
        <taxon>Pseudomonadota</taxon>
        <taxon>Candidatus Muproteobacteria</taxon>
    </lineage>
</organism>
<dbReference type="NCBIfam" id="TIGR00077">
    <property type="entry name" value="lspA"/>
    <property type="match status" value="1"/>
</dbReference>
<accession>A0A1F6TA61</accession>
<dbReference type="GO" id="GO:0005886">
    <property type="term" value="C:plasma membrane"/>
    <property type="evidence" value="ECO:0007669"/>
    <property type="project" value="UniProtKB-SubCell"/>
</dbReference>
<evidence type="ECO:0000256" key="6">
    <source>
        <dbReference type="ARBA" id="ARBA00022801"/>
    </source>
</evidence>
<name>A0A1F6TA61_9PROT</name>
<evidence type="ECO:0000256" key="7">
    <source>
        <dbReference type="ARBA" id="ARBA00022989"/>
    </source>
</evidence>